<accession>A0AAU9LJN6</accession>
<reference evidence="2 3" key="1">
    <citation type="submission" date="2022-01" db="EMBL/GenBank/DDBJ databases">
        <authorList>
            <person name="Xiong W."/>
            <person name="Schranz E."/>
        </authorList>
    </citation>
    <scope>NUCLEOTIDE SEQUENCE [LARGE SCALE GENOMIC DNA]</scope>
</reference>
<gene>
    <name evidence="2" type="ORF">LVIROSA_LOCUS1738</name>
</gene>
<protein>
    <recommendedName>
        <fullName evidence="1">DDX21/DDX50 dimerisation domain-containing protein</fullName>
    </recommendedName>
</protein>
<sequence length="221" mass="24058">MGAPNSSETAYGASRVELYRFLKQRRVVVGSGPISSHSIADHLAMKFVCHDRENVRHIIMPCSWSTRSQLIPDIIRHHSSEGRTIVFTKLSGVMEGARPLHGHIQQSGHECEPPRDVEDYIHRSGRTGKSNISKLEREAGVKFEHISAPQPADIAKAVGGDAAEAIIQVADSVIPVFKSAAEELLNNFGLTPVELLAKALAKSIAARDAGALKEAKDKQEK</sequence>
<dbReference type="EMBL" id="CAKMRJ010000001">
    <property type="protein sequence ID" value="CAH1413792.1"/>
    <property type="molecule type" value="Genomic_DNA"/>
</dbReference>
<name>A0AAU9LJN6_9ASTR</name>
<feature type="domain" description="DDX21/DDX50 dimerisation" evidence="1">
    <location>
        <begin position="150"/>
        <end position="202"/>
    </location>
</feature>
<organism evidence="2 3">
    <name type="scientific">Lactuca virosa</name>
    <dbReference type="NCBI Taxonomy" id="75947"/>
    <lineage>
        <taxon>Eukaryota</taxon>
        <taxon>Viridiplantae</taxon>
        <taxon>Streptophyta</taxon>
        <taxon>Embryophyta</taxon>
        <taxon>Tracheophyta</taxon>
        <taxon>Spermatophyta</taxon>
        <taxon>Magnoliopsida</taxon>
        <taxon>eudicotyledons</taxon>
        <taxon>Gunneridae</taxon>
        <taxon>Pentapetalae</taxon>
        <taxon>asterids</taxon>
        <taxon>campanulids</taxon>
        <taxon>Asterales</taxon>
        <taxon>Asteraceae</taxon>
        <taxon>Cichorioideae</taxon>
        <taxon>Cichorieae</taxon>
        <taxon>Lactucinae</taxon>
        <taxon>Lactuca</taxon>
    </lineage>
</organism>
<evidence type="ECO:0000313" key="3">
    <source>
        <dbReference type="Proteomes" id="UP001157418"/>
    </source>
</evidence>
<dbReference type="Pfam" id="PF26142">
    <property type="entry name" value="DD_DDX21-DDX50"/>
    <property type="match status" value="1"/>
</dbReference>
<dbReference type="InterPro" id="IPR027417">
    <property type="entry name" value="P-loop_NTPase"/>
</dbReference>
<evidence type="ECO:0000259" key="1">
    <source>
        <dbReference type="Pfam" id="PF26142"/>
    </source>
</evidence>
<keyword evidence="3" id="KW-1185">Reference proteome</keyword>
<dbReference type="Proteomes" id="UP001157418">
    <property type="component" value="Unassembled WGS sequence"/>
</dbReference>
<dbReference type="AlphaFoldDB" id="A0AAU9LJN6"/>
<comment type="caution">
    <text evidence="2">The sequence shown here is derived from an EMBL/GenBank/DDBJ whole genome shotgun (WGS) entry which is preliminary data.</text>
</comment>
<dbReference type="SUPFAM" id="SSF52540">
    <property type="entry name" value="P-loop containing nucleoside triphosphate hydrolases"/>
    <property type="match status" value="1"/>
</dbReference>
<proteinExistence type="predicted"/>
<dbReference type="InterPro" id="IPR059027">
    <property type="entry name" value="DD_DDX21-DDX50"/>
</dbReference>
<evidence type="ECO:0000313" key="2">
    <source>
        <dbReference type="EMBL" id="CAH1413792.1"/>
    </source>
</evidence>